<accession>A0A239AVA4</accession>
<evidence type="ECO:0000256" key="2">
    <source>
        <dbReference type="ARBA" id="ARBA00022679"/>
    </source>
</evidence>
<keyword evidence="8" id="KW-0460">Magnesium</keyword>
<evidence type="ECO:0000256" key="8">
    <source>
        <dbReference type="PIRSR" id="PIRSR000706-2"/>
    </source>
</evidence>
<dbReference type="Proteomes" id="UP000198280">
    <property type="component" value="Unassembled WGS sequence"/>
</dbReference>
<feature type="active site" description="Proton acceptor" evidence="7">
    <location>
        <position position="174"/>
    </location>
</feature>
<dbReference type="InterPro" id="IPR011009">
    <property type="entry name" value="Kinase-like_dom_sf"/>
</dbReference>
<dbReference type="InterPro" id="IPR002575">
    <property type="entry name" value="Aminoglycoside_PTrfase"/>
</dbReference>
<dbReference type="PIRSF" id="PIRSF000706">
    <property type="entry name" value="Kanamycin_kin"/>
    <property type="match status" value="1"/>
</dbReference>
<keyword evidence="5" id="KW-0067">ATP-binding</keyword>
<evidence type="ECO:0000256" key="5">
    <source>
        <dbReference type="ARBA" id="ARBA00022840"/>
    </source>
</evidence>
<keyword evidence="2" id="KW-0808">Transferase</keyword>
<reference evidence="10 11" key="1">
    <citation type="submission" date="2017-06" db="EMBL/GenBank/DDBJ databases">
        <authorList>
            <person name="Kim H.J."/>
            <person name="Triplett B.A."/>
        </authorList>
    </citation>
    <scope>NUCLEOTIDE SEQUENCE [LARGE SCALE GENOMIC DNA]</scope>
    <source>
        <strain evidence="10 11">CGMCC 4.1858</strain>
    </source>
</reference>
<comment type="similarity">
    <text evidence="1">Belongs to the aminoglycoside phosphotransferase family.</text>
</comment>
<evidence type="ECO:0000256" key="7">
    <source>
        <dbReference type="PIRSR" id="PIRSR000706-1"/>
    </source>
</evidence>
<dbReference type="OrthoDB" id="3806873at2"/>
<feature type="binding site" evidence="8">
    <location>
        <position position="193"/>
    </location>
    <ligand>
        <name>Mg(2+)</name>
        <dbReference type="ChEBI" id="CHEBI:18420"/>
    </ligand>
</feature>
<gene>
    <name evidence="10" type="ORF">SAMN05216252_102189</name>
</gene>
<evidence type="ECO:0000256" key="6">
    <source>
        <dbReference type="ARBA" id="ARBA00023251"/>
    </source>
</evidence>
<sequence>MVEISGPPDGEVEVPARIGALAGERTPLPVWRNEAGGVTFRIGSGEDRLFAKWAPAGSGPDLGAEAERLEWARRFTSVPSVLEHGSDDDGSWLLTRGLPGESAVSPRWTADPGTAVRALGAGLRALHERLPVDGCPYDWSVGARLERARRAGKRVPEDLPQAPPVERLVVCHGDPCAPNTLLGEDGTWSGHVDMGALGVADRWADLAVATWSTEWNYGPGWEDALLDAYGIAPDPERTAFYRRLWSVT</sequence>
<dbReference type="RefSeq" id="WP_089222361.1">
    <property type="nucleotide sequence ID" value="NZ_FZOF01000002.1"/>
</dbReference>
<feature type="domain" description="Aminoglycoside phosphotransferase" evidence="9">
    <location>
        <begin position="39"/>
        <end position="241"/>
    </location>
</feature>
<dbReference type="AlphaFoldDB" id="A0A239AVA4"/>
<evidence type="ECO:0000259" key="9">
    <source>
        <dbReference type="Pfam" id="PF01636"/>
    </source>
</evidence>
<evidence type="ECO:0000256" key="4">
    <source>
        <dbReference type="ARBA" id="ARBA00022777"/>
    </source>
</evidence>
<dbReference type="PANTHER" id="PTHR21310">
    <property type="entry name" value="AMINOGLYCOSIDE PHOSPHOTRANSFERASE-RELATED-RELATED"/>
    <property type="match status" value="1"/>
</dbReference>
<dbReference type="SUPFAM" id="SSF56112">
    <property type="entry name" value="Protein kinase-like (PK-like)"/>
    <property type="match status" value="1"/>
</dbReference>
<keyword evidence="6" id="KW-0046">Antibiotic resistance</keyword>
<keyword evidence="11" id="KW-1185">Reference proteome</keyword>
<dbReference type="InterPro" id="IPR051678">
    <property type="entry name" value="AGP_Transferase"/>
</dbReference>
<dbReference type="GO" id="GO:0046872">
    <property type="term" value="F:metal ion binding"/>
    <property type="evidence" value="ECO:0007669"/>
    <property type="project" value="UniProtKB-KW"/>
</dbReference>
<evidence type="ECO:0000256" key="3">
    <source>
        <dbReference type="ARBA" id="ARBA00022741"/>
    </source>
</evidence>
<organism evidence="10 11">
    <name type="scientific">Actinacidiphila glaucinigra</name>
    <dbReference type="NCBI Taxonomy" id="235986"/>
    <lineage>
        <taxon>Bacteria</taxon>
        <taxon>Bacillati</taxon>
        <taxon>Actinomycetota</taxon>
        <taxon>Actinomycetes</taxon>
        <taxon>Kitasatosporales</taxon>
        <taxon>Streptomycetaceae</taxon>
        <taxon>Actinacidiphila</taxon>
    </lineage>
</organism>
<dbReference type="GO" id="GO:0046677">
    <property type="term" value="P:response to antibiotic"/>
    <property type="evidence" value="ECO:0007669"/>
    <property type="project" value="UniProtKB-KW"/>
</dbReference>
<dbReference type="GO" id="GO:0016773">
    <property type="term" value="F:phosphotransferase activity, alcohol group as acceptor"/>
    <property type="evidence" value="ECO:0007669"/>
    <property type="project" value="InterPro"/>
</dbReference>
<evidence type="ECO:0000313" key="11">
    <source>
        <dbReference type="Proteomes" id="UP000198280"/>
    </source>
</evidence>
<dbReference type="GO" id="GO:0005524">
    <property type="term" value="F:ATP binding"/>
    <property type="evidence" value="ECO:0007669"/>
    <property type="project" value="UniProtKB-KW"/>
</dbReference>
<dbReference type="Gene3D" id="3.30.200.20">
    <property type="entry name" value="Phosphorylase Kinase, domain 1"/>
    <property type="match status" value="1"/>
</dbReference>
<keyword evidence="4 10" id="KW-0418">Kinase</keyword>
<dbReference type="CDD" id="cd05150">
    <property type="entry name" value="APH"/>
    <property type="match status" value="1"/>
</dbReference>
<dbReference type="InterPro" id="IPR024165">
    <property type="entry name" value="Kan/Strep_kinase"/>
</dbReference>
<dbReference type="EMBL" id="FZOF01000002">
    <property type="protein sequence ID" value="SNR99449.1"/>
    <property type="molecule type" value="Genomic_DNA"/>
</dbReference>
<keyword evidence="3" id="KW-0547">Nucleotide-binding</keyword>
<protein>
    <submittedName>
        <fullName evidence="10">Kanamycin kinase</fullName>
    </submittedName>
</protein>
<dbReference type="PANTHER" id="PTHR21310:SF41">
    <property type="entry name" value="3'-PHOSPHOTRANSFERASE, PUTATIVE-RELATED"/>
    <property type="match status" value="1"/>
</dbReference>
<keyword evidence="8" id="KW-0479">Metal-binding</keyword>
<proteinExistence type="inferred from homology"/>
<dbReference type="GO" id="GO:0016301">
    <property type="term" value="F:kinase activity"/>
    <property type="evidence" value="ECO:0007669"/>
    <property type="project" value="UniProtKB-KW"/>
</dbReference>
<evidence type="ECO:0000256" key="1">
    <source>
        <dbReference type="ARBA" id="ARBA00006219"/>
    </source>
</evidence>
<dbReference type="Pfam" id="PF01636">
    <property type="entry name" value="APH"/>
    <property type="match status" value="1"/>
</dbReference>
<dbReference type="Gene3D" id="3.90.1200.10">
    <property type="match status" value="1"/>
</dbReference>
<evidence type="ECO:0000313" key="10">
    <source>
        <dbReference type="EMBL" id="SNR99449.1"/>
    </source>
</evidence>
<feature type="binding site" evidence="8">
    <location>
        <position position="179"/>
    </location>
    <ligand>
        <name>Mg(2+)</name>
        <dbReference type="ChEBI" id="CHEBI:18420"/>
    </ligand>
</feature>
<name>A0A239AVA4_9ACTN</name>